<dbReference type="OrthoDB" id="10392497at2759"/>
<feature type="region of interest" description="Disordered" evidence="3">
    <location>
        <begin position="384"/>
        <end position="412"/>
    </location>
</feature>
<feature type="compositionally biased region" description="Polar residues" evidence="3">
    <location>
        <begin position="311"/>
        <end position="321"/>
    </location>
</feature>
<feature type="domain" description="BZIP" evidence="4">
    <location>
        <begin position="455"/>
        <end position="507"/>
    </location>
</feature>
<comment type="subcellular location">
    <subcellularLocation>
        <location evidence="1">Nucleus</location>
    </subcellularLocation>
</comment>
<dbReference type="PROSITE" id="PS50217">
    <property type="entry name" value="BZIP"/>
    <property type="match status" value="1"/>
</dbReference>
<dbReference type="Gene3D" id="1.20.5.170">
    <property type="match status" value="1"/>
</dbReference>
<feature type="compositionally biased region" description="Low complexity" evidence="3">
    <location>
        <begin position="155"/>
        <end position="172"/>
    </location>
</feature>
<feature type="compositionally biased region" description="Low complexity" evidence="3">
    <location>
        <begin position="116"/>
        <end position="138"/>
    </location>
</feature>
<dbReference type="AlphaFoldDB" id="D7LL16"/>
<dbReference type="InterPro" id="IPR004827">
    <property type="entry name" value="bZIP"/>
</dbReference>
<gene>
    <name evidence="5" type="ORF">ARALYDRAFT_900536</name>
</gene>
<keyword evidence="2" id="KW-0175">Coiled coil</keyword>
<keyword evidence="6" id="KW-1185">Reference proteome</keyword>
<evidence type="ECO:0000256" key="1">
    <source>
        <dbReference type="ARBA" id="ARBA00004123"/>
    </source>
</evidence>
<evidence type="ECO:0000256" key="3">
    <source>
        <dbReference type="SAM" id="MobiDB-lite"/>
    </source>
</evidence>
<organism evidence="6">
    <name type="scientific">Arabidopsis lyrata subsp. lyrata</name>
    <name type="common">Lyre-leaved rock-cress</name>
    <dbReference type="NCBI Taxonomy" id="81972"/>
    <lineage>
        <taxon>Eukaryota</taxon>
        <taxon>Viridiplantae</taxon>
        <taxon>Streptophyta</taxon>
        <taxon>Embryophyta</taxon>
        <taxon>Tracheophyta</taxon>
        <taxon>Spermatophyta</taxon>
        <taxon>Magnoliopsida</taxon>
        <taxon>eudicotyledons</taxon>
        <taxon>Gunneridae</taxon>
        <taxon>Pentapetalae</taxon>
        <taxon>rosids</taxon>
        <taxon>malvids</taxon>
        <taxon>Brassicales</taxon>
        <taxon>Brassicaceae</taxon>
        <taxon>Camelineae</taxon>
        <taxon>Arabidopsis</taxon>
    </lineage>
</organism>
<dbReference type="eggNOG" id="ENOG502QRIA">
    <property type="taxonomic scope" value="Eukaryota"/>
</dbReference>
<feature type="compositionally biased region" description="Low complexity" evidence="3">
    <location>
        <begin position="194"/>
        <end position="205"/>
    </location>
</feature>
<feature type="region of interest" description="Disordered" evidence="3">
    <location>
        <begin position="104"/>
        <end position="225"/>
    </location>
</feature>
<dbReference type="KEGG" id="aly:9316434"/>
<feature type="coiled-coil region" evidence="2">
    <location>
        <begin position="521"/>
        <end position="548"/>
    </location>
</feature>
<feature type="compositionally biased region" description="Polar residues" evidence="3">
    <location>
        <begin position="1"/>
        <end position="42"/>
    </location>
</feature>
<feature type="compositionally biased region" description="Polar residues" evidence="3">
    <location>
        <begin position="289"/>
        <end position="301"/>
    </location>
</feature>
<sequence>MNGRGNRTPSSTQYQQNPFSTNGGQSTGMSLSHQTSPSTLSQVPPLIRFPAGSPDFSPGPRCTTQPFPTYSDFTQTSPSFHFHNPFAPGSSTLSSSFSNYPLTSPSPSEFHNPLAPTSFTPFPTSSDFTQTSPSSSTFHNSQGPTISTPSSSFYFPQTSPSPSPVSSSTPFSHDSFMHSNPEPWTIPQPSHVFSSTSSGSSTPPSFRRDSFPRSYPGKGSMTHRPILSVLPPSPVYCSNPMVSSSPTSIGRKSIPLMHPSPSVHVANRDSSIRSNQNLHPLPPRVPVKRSNSAKVSRSNTLHSRKSHKRTNSMAPQSSPGSSYLELSDMLVGDSSCGEEGFGELIYDEEAMKEFCSEYMILHNNNNGDQNQNVDVLMITNTADSGGPGNANESKFKTGSTTSGVKRRAGKEIEPSRQLYRSASADTCYSDSIKRRNLQGQVSSSVGRGDKEAADDPKKFQRRLANRAAAARFKEKQTMHILDLERRVKILEKTNASLVGTMTLMEKENMMMMGENKEGKLRVQLLEQKAHLLDEIERLEKEAKEREGVDYSQLKLSEELIAEVNRLKVAAGEGMTNPSQFDSPMMQPLDPNMFQLQLNINEFNQRPLDTNMFQQQVNINEVNEFNQQQPKQDFSGH</sequence>
<evidence type="ECO:0000256" key="2">
    <source>
        <dbReference type="SAM" id="Coils"/>
    </source>
</evidence>
<dbReference type="SMART" id="SM00338">
    <property type="entry name" value="BRLZ"/>
    <property type="match status" value="1"/>
</dbReference>
<dbReference type="SUPFAM" id="SSF57959">
    <property type="entry name" value="Leucine zipper domain"/>
    <property type="match status" value="1"/>
</dbReference>
<dbReference type="EMBL" id="GL348716">
    <property type="protein sequence ID" value="EFH56626.1"/>
    <property type="molecule type" value="Genomic_DNA"/>
</dbReference>
<feature type="compositionally biased region" description="Polar residues" evidence="3">
    <location>
        <begin position="241"/>
        <end position="250"/>
    </location>
</feature>
<feature type="compositionally biased region" description="Polar residues" evidence="3">
    <location>
        <begin position="139"/>
        <end position="154"/>
    </location>
</feature>
<dbReference type="PANTHER" id="PTHR13690:SF80">
    <property type="entry name" value="BZIP TRANSCRIPTION FACTOR FAMILY PROTEIN-RELATED"/>
    <property type="match status" value="1"/>
</dbReference>
<reference evidence="6" key="1">
    <citation type="journal article" date="2011" name="Nat. Genet.">
        <title>The Arabidopsis lyrata genome sequence and the basis of rapid genome size change.</title>
        <authorList>
            <person name="Hu T.T."/>
            <person name="Pattyn P."/>
            <person name="Bakker E.G."/>
            <person name="Cao J."/>
            <person name="Cheng J.-F."/>
            <person name="Clark R.M."/>
            <person name="Fahlgren N."/>
            <person name="Fawcett J.A."/>
            <person name="Grimwood J."/>
            <person name="Gundlach H."/>
            <person name="Haberer G."/>
            <person name="Hollister J.D."/>
            <person name="Ossowski S."/>
            <person name="Ottilar R.P."/>
            <person name="Salamov A.A."/>
            <person name="Schneeberger K."/>
            <person name="Spannagl M."/>
            <person name="Wang X."/>
            <person name="Yang L."/>
            <person name="Nasrallah M.E."/>
            <person name="Bergelson J."/>
            <person name="Carrington J.C."/>
            <person name="Gaut B.S."/>
            <person name="Schmutz J."/>
            <person name="Mayer K.F.X."/>
            <person name="Van de Peer Y."/>
            <person name="Grigoriev I.V."/>
            <person name="Nordborg M."/>
            <person name="Weigel D."/>
            <person name="Guo Y.-L."/>
        </authorList>
    </citation>
    <scope>NUCLEOTIDE SEQUENCE [LARGE SCALE GENOMIC DNA]</scope>
    <source>
        <strain evidence="6">cv. MN47</strain>
    </source>
</reference>
<dbReference type="PANTHER" id="PTHR13690">
    <property type="entry name" value="TRANSCRIPTION FACTOR POSF21-RELATED"/>
    <property type="match status" value="1"/>
</dbReference>
<dbReference type="GO" id="GO:0005634">
    <property type="term" value="C:nucleus"/>
    <property type="evidence" value="ECO:0007669"/>
    <property type="project" value="UniProtKB-SubCell"/>
</dbReference>
<dbReference type="Proteomes" id="UP000008694">
    <property type="component" value="Unassembled WGS sequence"/>
</dbReference>
<evidence type="ECO:0000313" key="5">
    <source>
        <dbReference type="EMBL" id="EFH56626.1"/>
    </source>
</evidence>
<protein>
    <recommendedName>
        <fullName evidence="4">BZIP domain-containing protein</fullName>
    </recommendedName>
</protein>
<dbReference type="HOGENOM" id="CLU_495548_0_0_1"/>
<evidence type="ECO:0000259" key="4">
    <source>
        <dbReference type="PROSITE" id="PS50217"/>
    </source>
</evidence>
<dbReference type="InterPro" id="IPR046347">
    <property type="entry name" value="bZIP_sf"/>
</dbReference>
<dbReference type="GO" id="GO:0003700">
    <property type="term" value="F:DNA-binding transcription factor activity"/>
    <property type="evidence" value="ECO:0007669"/>
    <property type="project" value="InterPro"/>
</dbReference>
<dbReference type="Pfam" id="PF07716">
    <property type="entry name" value="bZIP_2"/>
    <property type="match status" value="1"/>
</dbReference>
<dbReference type="STRING" id="81972.D7LL16"/>
<name>D7LL16_ARALL</name>
<feature type="region of interest" description="Disordered" evidence="3">
    <location>
        <begin position="1"/>
        <end position="66"/>
    </location>
</feature>
<dbReference type="Gramene" id="scaffold_400037.1">
    <property type="protein sequence ID" value="scaffold_400037.1"/>
    <property type="gene ID" value="scaffold_400037.1"/>
</dbReference>
<evidence type="ECO:0000313" key="6">
    <source>
        <dbReference type="Proteomes" id="UP000008694"/>
    </source>
</evidence>
<accession>D7LL16</accession>
<feature type="compositionally biased region" description="Polar residues" evidence="3">
    <location>
        <begin position="390"/>
        <end position="403"/>
    </location>
</feature>
<proteinExistence type="predicted"/>
<feature type="region of interest" description="Disordered" evidence="3">
    <location>
        <begin position="241"/>
        <end position="324"/>
    </location>
</feature>